<dbReference type="NCBIfam" id="TIGR01172">
    <property type="entry name" value="cysE"/>
    <property type="match status" value="1"/>
</dbReference>
<gene>
    <name evidence="9" type="ORF">J5N97_001229</name>
</gene>
<evidence type="ECO:0000256" key="1">
    <source>
        <dbReference type="ARBA" id="ARBA00004876"/>
    </source>
</evidence>
<dbReference type="EMBL" id="JAGGNH010000054">
    <property type="protein sequence ID" value="KAJ0960879.1"/>
    <property type="molecule type" value="Genomic_DNA"/>
</dbReference>
<organism evidence="9 10">
    <name type="scientific">Dioscorea zingiberensis</name>
    <dbReference type="NCBI Taxonomy" id="325984"/>
    <lineage>
        <taxon>Eukaryota</taxon>
        <taxon>Viridiplantae</taxon>
        <taxon>Streptophyta</taxon>
        <taxon>Embryophyta</taxon>
        <taxon>Tracheophyta</taxon>
        <taxon>Spermatophyta</taxon>
        <taxon>Magnoliopsida</taxon>
        <taxon>Liliopsida</taxon>
        <taxon>Dioscoreales</taxon>
        <taxon>Dioscoreaceae</taxon>
        <taxon>Dioscorea</taxon>
    </lineage>
</organism>
<evidence type="ECO:0000256" key="3">
    <source>
        <dbReference type="ARBA" id="ARBA00011553"/>
    </source>
</evidence>
<evidence type="ECO:0000256" key="2">
    <source>
        <dbReference type="ARBA" id="ARBA00007274"/>
    </source>
</evidence>
<keyword evidence="6" id="KW-0808">Transferase</keyword>
<dbReference type="InterPro" id="IPR053376">
    <property type="entry name" value="Serine_acetyltransferase"/>
</dbReference>
<dbReference type="InterPro" id="IPR001451">
    <property type="entry name" value="Hexapep"/>
</dbReference>
<keyword evidence="10" id="KW-1185">Reference proteome</keyword>
<dbReference type="EC" id="2.3.1.30" evidence="4"/>
<dbReference type="FunFam" id="2.160.10.10:FF:000002">
    <property type="entry name" value="Serine acetyltransferase"/>
    <property type="match status" value="1"/>
</dbReference>
<dbReference type="AlphaFoldDB" id="A0A9D5BU79"/>
<comment type="similarity">
    <text evidence="2">Belongs to the transferase hexapeptide repeat family.</text>
</comment>
<dbReference type="PANTHER" id="PTHR42811">
    <property type="entry name" value="SERINE ACETYLTRANSFERASE"/>
    <property type="match status" value="1"/>
</dbReference>
<reference evidence="9 10" key="1">
    <citation type="journal article" date="2022" name="Hortic Res">
        <title>The genome of Dioscorea zingiberensis sheds light on the biosynthesis, origin and evolution of the medicinally important diosgenin saponins.</title>
        <authorList>
            <person name="Li Y."/>
            <person name="Tan C."/>
            <person name="Li Z."/>
            <person name="Guo J."/>
            <person name="Li S."/>
            <person name="Chen X."/>
            <person name="Wang C."/>
            <person name="Dai X."/>
            <person name="Yang H."/>
            <person name="Song W."/>
            <person name="Hou L."/>
            <person name="Xu J."/>
            <person name="Tong Z."/>
            <person name="Xu A."/>
            <person name="Yuan X."/>
            <person name="Wang W."/>
            <person name="Yang Q."/>
            <person name="Chen L."/>
            <person name="Sun Z."/>
            <person name="Wang K."/>
            <person name="Pan B."/>
            <person name="Chen J."/>
            <person name="Bao Y."/>
            <person name="Liu F."/>
            <person name="Qi X."/>
            <person name="Gang D.R."/>
            <person name="Wen J."/>
            <person name="Li J."/>
        </authorList>
    </citation>
    <scope>NUCLEOTIDE SEQUENCE [LARGE SCALE GENOMIC DNA]</scope>
    <source>
        <strain evidence="9">Dzin_1.0</strain>
    </source>
</reference>
<dbReference type="NCBIfam" id="NF041874">
    <property type="entry name" value="EPS_EpsC"/>
    <property type="match status" value="1"/>
</dbReference>
<dbReference type="InterPro" id="IPR018357">
    <property type="entry name" value="Hexapep_transf_CS"/>
</dbReference>
<sequence>MSASLLSSPIIREVYRPAKSHPRSNMATCVDNLRPKSAMNHLSMNSTRSKIEDSIYRYVGLSRPELQELVFSPPAPPAGDTDEDVDDTWAKIREEASEDAEMEPVLRKFYEDAILSHGSLEAALAGHLAKKLGSESGGVGSVVLVEVFMEVFETAPEVGRAVRADLKAARDRDPACSSMARCLLYYKGFQACQAHRIAHRLWAKGRAALALFIQSRVAEVFAVDIHPAARIGAGVLLDHATGLVIGETAVVGNNVSILHNVTLGGTGKVCGDRHPKIGDGVLVGAGTQILGNVRIGEGAKIGAGSVVLKAVPARATAVGNPARLIGGPEKPVNKDQMPGLTMDHTSWSDYVI</sequence>
<dbReference type="Gene3D" id="2.160.10.10">
    <property type="entry name" value="Hexapeptide repeat proteins"/>
    <property type="match status" value="1"/>
</dbReference>
<dbReference type="InterPro" id="IPR042122">
    <property type="entry name" value="Ser_AcTrfase_N_sf"/>
</dbReference>
<dbReference type="Proteomes" id="UP001085076">
    <property type="component" value="Unassembled WGS sequence"/>
</dbReference>
<dbReference type="SUPFAM" id="SSF51161">
    <property type="entry name" value="Trimeric LpxA-like enzymes"/>
    <property type="match status" value="1"/>
</dbReference>
<evidence type="ECO:0000256" key="7">
    <source>
        <dbReference type="ARBA" id="ARBA00023315"/>
    </source>
</evidence>
<dbReference type="PROSITE" id="PS00101">
    <property type="entry name" value="HEXAPEP_TRANSFERASES"/>
    <property type="match status" value="1"/>
</dbReference>
<dbReference type="InterPro" id="IPR011004">
    <property type="entry name" value="Trimer_LpxA-like_sf"/>
</dbReference>
<evidence type="ECO:0000259" key="8">
    <source>
        <dbReference type="SMART" id="SM00971"/>
    </source>
</evidence>
<accession>A0A9D5BU79</accession>
<keyword evidence="7" id="KW-0012">Acyltransferase</keyword>
<feature type="domain" description="Serine acetyltransferase N-terminal" evidence="8">
    <location>
        <begin position="88"/>
        <end position="194"/>
    </location>
</feature>
<comment type="caution">
    <text evidence="9">The sequence shown here is derived from an EMBL/GenBank/DDBJ whole genome shotgun (WGS) entry which is preliminary data.</text>
</comment>
<dbReference type="Pfam" id="PF00132">
    <property type="entry name" value="Hexapep"/>
    <property type="match status" value="1"/>
</dbReference>
<comment type="subunit">
    <text evidence="3">Homomultimer.</text>
</comment>
<dbReference type="InterPro" id="IPR045304">
    <property type="entry name" value="LbH_SAT"/>
</dbReference>
<dbReference type="GO" id="GO:0006535">
    <property type="term" value="P:cysteine biosynthetic process from serine"/>
    <property type="evidence" value="ECO:0007669"/>
    <property type="project" value="InterPro"/>
</dbReference>
<evidence type="ECO:0000256" key="5">
    <source>
        <dbReference type="ARBA" id="ARBA00022605"/>
    </source>
</evidence>
<dbReference type="SMART" id="SM00971">
    <property type="entry name" value="SATase_N"/>
    <property type="match status" value="1"/>
</dbReference>
<dbReference type="GO" id="GO:0005737">
    <property type="term" value="C:cytoplasm"/>
    <property type="evidence" value="ECO:0007669"/>
    <property type="project" value="InterPro"/>
</dbReference>
<evidence type="ECO:0000313" key="10">
    <source>
        <dbReference type="Proteomes" id="UP001085076"/>
    </source>
</evidence>
<evidence type="ECO:0000313" key="9">
    <source>
        <dbReference type="EMBL" id="KAJ0960879.1"/>
    </source>
</evidence>
<evidence type="ECO:0000256" key="4">
    <source>
        <dbReference type="ARBA" id="ARBA00013266"/>
    </source>
</evidence>
<protein>
    <recommendedName>
        <fullName evidence="4">serine O-acetyltransferase</fullName>
        <ecNumber evidence="4">2.3.1.30</ecNumber>
    </recommendedName>
</protein>
<dbReference type="Gene3D" id="1.10.3130.10">
    <property type="entry name" value="serine acetyltransferase, domain 1"/>
    <property type="match status" value="1"/>
</dbReference>
<dbReference type="GO" id="GO:0009001">
    <property type="term" value="F:serine O-acetyltransferase activity"/>
    <property type="evidence" value="ECO:0007669"/>
    <property type="project" value="UniProtKB-EC"/>
</dbReference>
<dbReference type="InterPro" id="IPR010493">
    <property type="entry name" value="Ser_AcTrfase_N"/>
</dbReference>
<comment type="pathway">
    <text evidence="1">Amino-acid biosynthesis; L-cysteine biosynthesis; L-cysteine from L-serine: step 1/2.</text>
</comment>
<keyword evidence="5" id="KW-0028">Amino-acid biosynthesis</keyword>
<proteinExistence type="inferred from homology"/>
<evidence type="ECO:0000256" key="6">
    <source>
        <dbReference type="ARBA" id="ARBA00022679"/>
    </source>
</evidence>
<dbReference type="InterPro" id="IPR005881">
    <property type="entry name" value="Ser_O-AcTrfase"/>
</dbReference>
<name>A0A9D5BU79_9LILI</name>
<dbReference type="Pfam" id="PF06426">
    <property type="entry name" value="SATase_N"/>
    <property type="match status" value="1"/>
</dbReference>
<dbReference type="CDD" id="cd03354">
    <property type="entry name" value="LbH_SAT"/>
    <property type="match status" value="1"/>
</dbReference>
<dbReference type="OrthoDB" id="25818at2759"/>